<gene>
    <name evidence="1" type="ORF">FE773_04775</name>
</gene>
<protein>
    <submittedName>
        <fullName evidence="1">Uncharacterized protein</fullName>
    </submittedName>
</protein>
<organism evidence="1 2">
    <name type="scientific">Caminibacter mediatlanticus TB-2</name>
    <dbReference type="NCBI Taxonomy" id="391592"/>
    <lineage>
        <taxon>Bacteria</taxon>
        <taxon>Pseudomonadati</taxon>
        <taxon>Campylobacterota</taxon>
        <taxon>Epsilonproteobacteria</taxon>
        <taxon>Nautiliales</taxon>
        <taxon>Nautiliaceae</taxon>
        <taxon>Caminibacter</taxon>
    </lineage>
</organism>
<dbReference type="Proteomes" id="UP000306825">
    <property type="component" value="Chromosome"/>
</dbReference>
<dbReference type="EMBL" id="CP040463">
    <property type="protein sequence ID" value="QCT94514.1"/>
    <property type="molecule type" value="Genomic_DNA"/>
</dbReference>
<keyword evidence="2" id="KW-1185">Reference proteome</keyword>
<evidence type="ECO:0000313" key="1">
    <source>
        <dbReference type="EMBL" id="QCT94514.1"/>
    </source>
</evidence>
<name>A0ABX5VAA0_9BACT</name>
<sequence>MLRILEIMSEDNLISVSVTKDIAKKLVDENYDYSLEDYRNIPDVINHSAEVIEPMKANTLLNKNNNIKISYDSKTFPIPELNSFFNS</sequence>
<reference evidence="1 2" key="1">
    <citation type="submission" date="2019-05" db="EMBL/GenBank/DDBJ databases">
        <title>A comparative analysis of the Nautiliaceae.</title>
        <authorList>
            <person name="Grosche A."/>
            <person name="Smedile F."/>
            <person name="Vetriani C."/>
        </authorList>
    </citation>
    <scope>NUCLEOTIDE SEQUENCE [LARGE SCALE GENOMIC DNA]</scope>
    <source>
        <strain evidence="1 2">TB-2</strain>
    </source>
</reference>
<dbReference type="RefSeq" id="WP_138323279.1">
    <property type="nucleotide sequence ID" value="NZ_CP040463.1"/>
</dbReference>
<accession>A0ABX5VAA0</accession>
<proteinExistence type="predicted"/>
<evidence type="ECO:0000313" key="2">
    <source>
        <dbReference type="Proteomes" id="UP000306825"/>
    </source>
</evidence>